<sequence>MTRRARYKDLPPGTVVAVHPIGPHPHDIWIARVRQHHRHENRRLTGTTTVQVIDPCGSADLRPGQNIDVATATLAVAASTLADAAVALVASRAATLFGTDAADTLTEAIGPELRELIGSVARYSTDSAHTTALEWAAVELQNHRHLAEINPQQAKAWWATWNRIAHAIDIRRCPDCDHSGRSCPEPGKPARTCRHPHIQHWAQPGDDPADRSSGYRRHAENLGLIPSRYSNKDSTR</sequence>
<dbReference type="RefSeq" id="WP_167490991.1">
    <property type="nucleotide sequence ID" value="NZ_CP046173.1"/>
</dbReference>
<gene>
    <name evidence="2" type="ORF">F6W96_40775</name>
</gene>
<evidence type="ECO:0000256" key="1">
    <source>
        <dbReference type="SAM" id="MobiDB-lite"/>
    </source>
</evidence>
<accession>A0A6G9ZFA5</accession>
<feature type="region of interest" description="Disordered" evidence="1">
    <location>
        <begin position="178"/>
        <end position="236"/>
    </location>
</feature>
<evidence type="ECO:0000313" key="3">
    <source>
        <dbReference type="Proteomes" id="UP000500953"/>
    </source>
</evidence>
<dbReference type="EMBL" id="CP046173">
    <property type="protein sequence ID" value="QIS23673.1"/>
    <property type="molecule type" value="Genomic_DNA"/>
</dbReference>
<dbReference type="AlphaFoldDB" id="A0A6G9ZFA5"/>
<organism evidence="2 3">
    <name type="scientific">Nocardia terpenica</name>
    <dbReference type="NCBI Taxonomy" id="455432"/>
    <lineage>
        <taxon>Bacteria</taxon>
        <taxon>Bacillati</taxon>
        <taxon>Actinomycetota</taxon>
        <taxon>Actinomycetes</taxon>
        <taxon>Mycobacteriales</taxon>
        <taxon>Nocardiaceae</taxon>
        <taxon>Nocardia</taxon>
    </lineage>
</organism>
<proteinExistence type="predicted"/>
<evidence type="ECO:0000313" key="2">
    <source>
        <dbReference type="EMBL" id="QIS23673.1"/>
    </source>
</evidence>
<reference evidence="2 3" key="1">
    <citation type="journal article" date="2019" name="ACS Chem. Biol.">
        <title>Identification and Mobilization of a Cryptic Antibiotic Biosynthesis Gene Locus from a Human-Pathogenic Nocardia Isolate.</title>
        <authorList>
            <person name="Herisse M."/>
            <person name="Ishida K."/>
            <person name="Porter J.L."/>
            <person name="Howden B."/>
            <person name="Hertweck C."/>
            <person name="Stinear T.P."/>
            <person name="Pidot S.J."/>
        </authorList>
    </citation>
    <scope>NUCLEOTIDE SEQUENCE [LARGE SCALE GENOMIC DNA]</scope>
    <source>
        <strain evidence="2 3">AUSMDU00012715</strain>
    </source>
</reference>
<dbReference type="Proteomes" id="UP000500953">
    <property type="component" value="Chromosome"/>
</dbReference>
<name>A0A6G9ZFA5_9NOCA</name>
<protein>
    <submittedName>
        <fullName evidence="2">Uncharacterized protein</fullName>
    </submittedName>
</protein>